<name>A0AAP2GNK8_9BACT</name>
<reference evidence="2 3" key="1">
    <citation type="submission" date="2021-05" db="EMBL/GenBank/DDBJ databases">
        <title>A Polyphasic approach of four new species of the genus Ohtaekwangia: Ohtaekwangia histidinii sp. nov., Ohtaekwangia cretensis sp. nov., Ohtaekwangia indiensis sp. nov., Ohtaekwangia reichenbachii sp. nov. from diverse environment.</title>
        <authorList>
            <person name="Octaviana S."/>
        </authorList>
    </citation>
    <scope>NUCLEOTIDE SEQUENCE [LARGE SCALE GENOMIC DNA]</scope>
    <source>
        <strain evidence="2 3">PWU5</strain>
    </source>
</reference>
<dbReference type="Pfam" id="PF12771">
    <property type="entry name" value="SusD-like_2"/>
    <property type="match status" value="1"/>
</dbReference>
<gene>
    <name evidence="2" type="ORF">KK062_03555</name>
</gene>
<dbReference type="Gene3D" id="1.25.40.390">
    <property type="match status" value="1"/>
</dbReference>
<keyword evidence="2" id="KW-0449">Lipoprotein</keyword>
<evidence type="ECO:0000313" key="3">
    <source>
        <dbReference type="Proteomes" id="UP001319080"/>
    </source>
</evidence>
<dbReference type="InterPro" id="IPR041662">
    <property type="entry name" value="SusD-like_2"/>
</dbReference>
<keyword evidence="1" id="KW-0732">Signal</keyword>
<dbReference type="AlphaFoldDB" id="A0AAP2GNK8"/>
<evidence type="ECO:0000313" key="2">
    <source>
        <dbReference type="EMBL" id="MBT1707279.1"/>
    </source>
</evidence>
<protein>
    <submittedName>
        <fullName evidence="2">SusD/RagB family nutrient-binding outer membrane lipoprotein</fullName>
    </submittedName>
</protein>
<keyword evidence="3" id="KW-1185">Reference proteome</keyword>
<dbReference type="RefSeq" id="WP_254082853.1">
    <property type="nucleotide sequence ID" value="NZ_JAHESE010000001.1"/>
</dbReference>
<comment type="caution">
    <text evidence="2">The sequence shown here is derived from an EMBL/GenBank/DDBJ whole genome shotgun (WGS) entry which is preliminary data.</text>
</comment>
<dbReference type="EMBL" id="JAHESE010000001">
    <property type="protein sequence ID" value="MBT1707279.1"/>
    <property type="molecule type" value="Genomic_DNA"/>
</dbReference>
<dbReference type="PROSITE" id="PS51257">
    <property type="entry name" value="PROKAR_LIPOPROTEIN"/>
    <property type="match status" value="1"/>
</dbReference>
<organism evidence="2 3">
    <name type="scientific">Dawidia cretensis</name>
    <dbReference type="NCBI Taxonomy" id="2782350"/>
    <lineage>
        <taxon>Bacteria</taxon>
        <taxon>Pseudomonadati</taxon>
        <taxon>Bacteroidota</taxon>
        <taxon>Cytophagia</taxon>
        <taxon>Cytophagales</taxon>
        <taxon>Chryseotaleaceae</taxon>
        <taxon>Dawidia</taxon>
    </lineage>
</organism>
<feature type="chain" id="PRO_5042873928" evidence="1">
    <location>
        <begin position="20"/>
        <end position="511"/>
    </location>
</feature>
<proteinExistence type="predicted"/>
<dbReference type="InterPro" id="IPR011990">
    <property type="entry name" value="TPR-like_helical_dom_sf"/>
</dbReference>
<evidence type="ECO:0000256" key="1">
    <source>
        <dbReference type="SAM" id="SignalP"/>
    </source>
</evidence>
<feature type="signal peptide" evidence="1">
    <location>
        <begin position="1"/>
        <end position="19"/>
    </location>
</feature>
<dbReference type="Proteomes" id="UP001319080">
    <property type="component" value="Unassembled WGS sequence"/>
</dbReference>
<sequence>MRKIVNVKIIAAFMLIATACENGFDELNTNKTALIRVDPVLMFNGAVINASYTSGGSGGSVLIYDVGVVQQITTPILGVVSGANFNKENRAAAATLWQNYYPNVIRHTKDVINETEGFPDRSNLLNMTRIIQAYAFMVLTDTYGDIPYFEGGTGYQEQNFYPTYDKQEVIYPDLIKELKEAIAALNASAKIETADVLYAGDIDKWKKFGNSLLLRAGMRLSKKDPATAEATVQSAFAGGVIASNADNASIKHDANYRNGFGVTLNSTEAANYYLAAPFVDYLQDTGDPRLSAIAVRYVGATSGGDQGIGKPTATTEAAAQEGMPIGTTTTSSVPAGVASYYDFSQVDRARMANVAAPIFLVTAAQSQLLLAEARNRGWITTGSEEDYYNSGVRLQMEELASYGAGSAIASDDIDLYLLNNPYSSGDPLEQINTQYWIASFLNGPEAFANFRRSGYPALTPNASPGQDISDEFIRRIIYPSSEISVNSANVNEAIANMGGDKLDTRVWWDKP</sequence>
<accession>A0AAP2GNK8</accession>
<dbReference type="SUPFAM" id="SSF48452">
    <property type="entry name" value="TPR-like"/>
    <property type="match status" value="1"/>
</dbReference>